<evidence type="ECO:0000313" key="3">
    <source>
        <dbReference type="WBParaSite" id="HPLM_0000676401-mRNA-1"/>
    </source>
</evidence>
<name>A0A158QLN0_HAEPC</name>
<evidence type="ECO:0000313" key="2">
    <source>
        <dbReference type="Proteomes" id="UP000268014"/>
    </source>
</evidence>
<dbReference type="AlphaFoldDB" id="A0A158QLN0"/>
<evidence type="ECO:0000313" key="1">
    <source>
        <dbReference type="EMBL" id="VDO29947.1"/>
    </source>
</evidence>
<reference evidence="1 2" key="2">
    <citation type="submission" date="2018-11" db="EMBL/GenBank/DDBJ databases">
        <authorList>
            <consortium name="Pathogen Informatics"/>
        </authorList>
    </citation>
    <scope>NUCLEOTIDE SEQUENCE [LARGE SCALE GENOMIC DNA]</scope>
    <source>
        <strain evidence="1 2">MHpl1</strain>
    </source>
</reference>
<protein>
    <submittedName>
        <fullName evidence="3">Beta-lactamase domain-containing protein</fullName>
    </submittedName>
</protein>
<dbReference type="EMBL" id="UZAF01016543">
    <property type="protein sequence ID" value="VDO29947.1"/>
    <property type="molecule type" value="Genomic_DNA"/>
</dbReference>
<gene>
    <name evidence="1" type="ORF">HPLM_LOCUS6756</name>
</gene>
<reference evidence="3" key="1">
    <citation type="submission" date="2016-04" db="UniProtKB">
        <authorList>
            <consortium name="WormBaseParasite"/>
        </authorList>
    </citation>
    <scope>IDENTIFICATION</scope>
</reference>
<dbReference type="WBParaSite" id="HPLM_0000676401-mRNA-1">
    <property type="protein sequence ID" value="HPLM_0000676401-mRNA-1"/>
    <property type="gene ID" value="HPLM_0000676401"/>
</dbReference>
<proteinExistence type="predicted"/>
<sequence>MCWNMRVLTQTTFDLLSFYTLEEFSCSTTPSEDASPLYMVVHLERRRCETTSVTPSTEQDLGAPITLTKRMASMMALKFASMNKIATTVSLRYLLQIDEQLSVHEFSFSQFILHLYILFTSIFSARNEVPQGMFILRFASSGITN</sequence>
<accession>A0A158QLN0</accession>
<dbReference type="Proteomes" id="UP000268014">
    <property type="component" value="Unassembled WGS sequence"/>
</dbReference>
<keyword evidence="2" id="KW-1185">Reference proteome</keyword>
<organism evidence="3">
    <name type="scientific">Haemonchus placei</name>
    <name type="common">Barber's pole worm</name>
    <dbReference type="NCBI Taxonomy" id="6290"/>
    <lineage>
        <taxon>Eukaryota</taxon>
        <taxon>Metazoa</taxon>
        <taxon>Ecdysozoa</taxon>
        <taxon>Nematoda</taxon>
        <taxon>Chromadorea</taxon>
        <taxon>Rhabditida</taxon>
        <taxon>Rhabditina</taxon>
        <taxon>Rhabditomorpha</taxon>
        <taxon>Strongyloidea</taxon>
        <taxon>Trichostrongylidae</taxon>
        <taxon>Haemonchus</taxon>
    </lineage>
</organism>